<dbReference type="SUPFAM" id="SSF160935">
    <property type="entry name" value="VPA0735-like"/>
    <property type="match status" value="1"/>
</dbReference>
<organism evidence="3 4">
    <name type="scientific">Rhodopirellula maiorica SM1</name>
    <dbReference type="NCBI Taxonomy" id="1265738"/>
    <lineage>
        <taxon>Bacteria</taxon>
        <taxon>Pseudomonadati</taxon>
        <taxon>Planctomycetota</taxon>
        <taxon>Planctomycetia</taxon>
        <taxon>Pirellulales</taxon>
        <taxon>Pirellulaceae</taxon>
        <taxon>Novipirellula</taxon>
    </lineage>
</organism>
<reference evidence="3 4" key="1">
    <citation type="journal article" date="2013" name="Mar. Genomics">
        <title>Expression of sulfatases in Rhodopirellula baltica and the diversity of sulfatases in the genus Rhodopirellula.</title>
        <authorList>
            <person name="Wegner C.E."/>
            <person name="Richter-Heitmann T."/>
            <person name="Klindworth A."/>
            <person name="Klockow C."/>
            <person name="Richter M."/>
            <person name="Achstetter T."/>
            <person name="Glockner F.O."/>
            <person name="Harder J."/>
        </authorList>
    </citation>
    <scope>NUCLEOTIDE SEQUENCE [LARGE SCALE GENOMIC DNA]</scope>
    <source>
        <strain evidence="3 4">SM1</strain>
    </source>
</reference>
<evidence type="ECO:0000313" key="4">
    <source>
        <dbReference type="Proteomes" id="UP000011991"/>
    </source>
</evidence>
<comment type="caution">
    <text evidence="3">The sequence shown here is derived from an EMBL/GenBank/DDBJ whole genome shotgun (WGS) entry which is preliminary data.</text>
</comment>
<sequence length="329" mass="36522">MAVPLTFVDICNAQTDETIVTAENFPRVESDLAIKKVYDKVGLSKFDHNRLPTQVDNQPIIRMNRDTLYSRAVLDLSKPAKITMPDSGNRYMCLQIINQDHYTRVFTKPGTYEVTQQEVGTRYAYAFVRTFMDASSDKDIKAANALQDRIVIEGGGKGPLEVPNWDLGTAAKFRSALLVLASTTSDTSRFFGTPDQTTPIRHLIGSAMGWAGQPRANAAYDNVTLPNNDGKTRYKVTVKDVPVDAFWSITVYGSDGFLPKNALGVYAFNDKTAKPNKDGSLTIHFGGCDDGRVNCIPISNGWNYIVRMYEPRQEILDGEWTFPAPTAVK</sequence>
<dbReference type="Proteomes" id="UP000011991">
    <property type="component" value="Unassembled WGS sequence"/>
</dbReference>
<dbReference type="PANTHER" id="PTHR36509">
    <property type="entry name" value="BLL3101 PROTEIN"/>
    <property type="match status" value="1"/>
</dbReference>
<evidence type="ECO:0000313" key="3">
    <source>
        <dbReference type="EMBL" id="EMI22542.1"/>
    </source>
</evidence>
<protein>
    <submittedName>
        <fullName evidence="3">Protein containing DUF1214</fullName>
    </submittedName>
</protein>
<dbReference type="PATRIC" id="fig|1265738.3.peg.534"/>
<dbReference type="InterPro" id="IPR010679">
    <property type="entry name" value="DUF1254"/>
</dbReference>
<evidence type="ECO:0000259" key="1">
    <source>
        <dbReference type="Pfam" id="PF06742"/>
    </source>
</evidence>
<accession>M5S4H0</accession>
<dbReference type="Gene3D" id="2.60.120.600">
    <property type="entry name" value="Domain of unknown function DUF1214, C-terminal domain"/>
    <property type="match status" value="1"/>
</dbReference>
<dbReference type="Gene3D" id="2.60.40.1610">
    <property type="entry name" value="Domain of unknown function DUF1254"/>
    <property type="match status" value="1"/>
</dbReference>
<dbReference type="InterPro" id="IPR037050">
    <property type="entry name" value="DUF1254_sf"/>
</dbReference>
<name>M5S4H0_9BACT</name>
<dbReference type="EMBL" id="ANOG01000082">
    <property type="protein sequence ID" value="EMI22542.1"/>
    <property type="molecule type" value="Genomic_DNA"/>
</dbReference>
<dbReference type="AlphaFoldDB" id="M5S4H0"/>
<gene>
    <name evidence="3" type="ORF">RMSM_00532</name>
</gene>
<dbReference type="InterPro" id="IPR037049">
    <property type="entry name" value="DUF1214_C_sf"/>
</dbReference>
<feature type="domain" description="DUF1214" evidence="1">
    <location>
        <begin position="229"/>
        <end position="313"/>
    </location>
</feature>
<keyword evidence="4" id="KW-1185">Reference proteome</keyword>
<dbReference type="Pfam" id="PF06863">
    <property type="entry name" value="DUF1254"/>
    <property type="match status" value="1"/>
</dbReference>
<proteinExistence type="predicted"/>
<evidence type="ECO:0000259" key="2">
    <source>
        <dbReference type="Pfam" id="PF06863"/>
    </source>
</evidence>
<dbReference type="Pfam" id="PF06742">
    <property type="entry name" value="DUF1214"/>
    <property type="match status" value="1"/>
</dbReference>
<feature type="domain" description="DUF1254" evidence="2">
    <location>
        <begin position="45"/>
        <end position="152"/>
    </location>
</feature>
<dbReference type="InterPro" id="IPR010621">
    <property type="entry name" value="DUF1214"/>
</dbReference>
<dbReference type="PANTHER" id="PTHR36509:SF2">
    <property type="entry name" value="BLL3101 PROTEIN"/>
    <property type="match status" value="1"/>
</dbReference>